<dbReference type="Proteomes" id="UP000829398">
    <property type="component" value="Chromosome 3"/>
</dbReference>
<evidence type="ECO:0000313" key="2">
    <source>
        <dbReference type="Proteomes" id="UP000829398"/>
    </source>
</evidence>
<reference evidence="2" key="1">
    <citation type="journal article" date="2023" name="Hortic. Res.">
        <title>A chromosome-level phased genome enabling allele-level studies in sweet orange: a case study on citrus Huanglongbing tolerance.</title>
        <authorList>
            <person name="Wu B."/>
            <person name="Yu Q."/>
            <person name="Deng Z."/>
            <person name="Duan Y."/>
            <person name="Luo F."/>
            <person name="Gmitter F. Jr."/>
        </authorList>
    </citation>
    <scope>NUCLEOTIDE SEQUENCE [LARGE SCALE GENOMIC DNA]</scope>
    <source>
        <strain evidence="2">cv. Valencia</strain>
    </source>
</reference>
<protein>
    <submittedName>
        <fullName evidence="1">Dynamin-related protein 1B</fullName>
    </submittedName>
</protein>
<name>A0ACB8MPF5_CITSI</name>
<evidence type="ECO:0000313" key="1">
    <source>
        <dbReference type="EMBL" id="KAH9787452.1"/>
    </source>
</evidence>
<keyword evidence="2" id="KW-1185">Reference proteome</keyword>
<sequence length="608" mass="68260">MDNLITLVNKIQRACTALGDHGEESALPTLWDSLPSIAVVGGQSSGKSSVLESVVGKDFLPRGSGIVTRRPLVLQLHKIQEGKEYAEFMHLPRKRFNDFAAVRKEISDETDRETGRSKAISTVPIHLSIFSPNVVNLTLIDLPGLTKVAVDGQPESIVQDIENMVRSYIEKPNCIILAISPANQDLATSDAIKISREVDPRGDRTFGVLTKIDLMDKGTDAVDILEGKSYKLRYPWIGVVNRSQADINKSVDMIAARRREHEYFKNSPEYGHLTDRMGSEYLGKVLSKHLETVIKSRIPGLQSLISKTISELEAELTRLGKPIANDAGGKLYTTMEISRAFDQIFKEHLDGVRPGGDKIYGVFDNQLPAGLKRLQFDKHLSMDNVRKLITEADGYQPHLIAPEQGYRRLIESCLVTIRGPAEAAVDAIHGILKELVQKSISETELKQYPTLRVEVGNAAIQSLERMRDESRRATLQLVDMECCYLTVEFFRKLPQDAEKGGNPTHSIFDRYSDTYLRRIGSTVLSYVNMVCASLRHSIPKSVVYCQVREAKRSLLDYFFAELGKKEIKQLSSLLDEDPAVMQRRTNLAKRLELYRSAQSEIEMVAWDK</sequence>
<accession>A0ACB8MPF5</accession>
<gene>
    <name evidence="1" type="ORF">KPL71_010599</name>
</gene>
<comment type="caution">
    <text evidence="1">The sequence shown here is derived from an EMBL/GenBank/DDBJ whole genome shotgun (WGS) entry which is preliminary data.</text>
</comment>
<dbReference type="EMBL" id="CM039172">
    <property type="protein sequence ID" value="KAH9787452.1"/>
    <property type="molecule type" value="Genomic_DNA"/>
</dbReference>
<proteinExistence type="predicted"/>
<organism evidence="1 2">
    <name type="scientific">Citrus sinensis</name>
    <name type="common">Sweet orange</name>
    <name type="synonym">Citrus aurantium var. sinensis</name>
    <dbReference type="NCBI Taxonomy" id="2711"/>
    <lineage>
        <taxon>Eukaryota</taxon>
        <taxon>Viridiplantae</taxon>
        <taxon>Streptophyta</taxon>
        <taxon>Embryophyta</taxon>
        <taxon>Tracheophyta</taxon>
        <taxon>Spermatophyta</taxon>
        <taxon>Magnoliopsida</taxon>
        <taxon>eudicotyledons</taxon>
        <taxon>Gunneridae</taxon>
        <taxon>Pentapetalae</taxon>
        <taxon>rosids</taxon>
        <taxon>malvids</taxon>
        <taxon>Sapindales</taxon>
        <taxon>Rutaceae</taxon>
        <taxon>Aurantioideae</taxon>
        <taxon>Citrus</taxon>
    </lineage>
</organism>